<dbReference type="PANTHER" id="PTHR45436">
    <property type="entry name" value="SENSOR HISTIDINE KINASE YKOH"/>
    <property type="match status" value="1"/>
</dbReference>
<organism evidence="15 16">
    <name type="scientific">Rubrobacter xylanophilus</name>
    <dbReference type="NCBI Taxonomy" id="49319"/>
    <lineage>
        <taxon>Bacteria</taxon>
        <taxon>Bacillati</taxon>
        <taxon>Actinomycetota</taxon>
        <taxon>Rubrobacteria</taxon>
        <taxon>Rubrobacterales</taxon>
        <taxon>Rubrobacteraceae</taxon>
        <taxon>Rubrobacter</taxon>
    </lineage>
</organism>
<keyword evidence="5" id="KW-0808">Transferase</keyword>
<dbReference type="EMBL" id="AP019791">
    <property type="protein sequence ID" value="BBL79451.1"/>
    <property type="molecule type" value="Genomic_DNA"/>
</dbReference>
<evidence type="ECO:0000313" key="15">
    <source>
        <dbReference type="EMBL" id="BBL79451.1"/>
    </source>
</evidence>
<keyword evidence="7 15" id="KW-0418">Kinase</keyword>
<dbReference type="Gene3D" id="3.30.565.10">
    <property type="entry name" value="Histidine kinase-like ATPase, C-terminal domain"/>
    <property type="match status" value="1"/>
</dbReference>
<evidence type="ECO:0000256" key="8">
    <source>
        <dbReference type="ARBA" id="ARBA00022989"/>
    </source>
</evidence>
<feature type="domain" description="Histidine kinase" evidence="13">
    <location>
        <begin position="260"/>
        <end position="485"/>
    </location>
</feature>
<evidence type="ECO:0000256" key="12">
    <source>
        <dbReference type="SAM" id="Phobius"/>
    </source>
</evidence>
<keyword evidence="16" id="KW-1185">Reference proteome</keyword>
<evidence type="ECO:0000256" key="3">
    <source>
        <dbReference type="ARBA" id="ARBA00012438"/>
    </source>
</evidence>
<dbReference type="GO" id="GO:0000155">
    <property type="term" value="F:phosphorelay sensor kinase activity"/>
    <property type="evidence" value="ECO:0007669"/>
    <property type="project" value="InterPro"/>
</dbReference>
<keyword evidence="6 12" id="KW-0812">Transmembrane</keyword>
<keyword evidence="9" id="KW-0902">Two-component regulatory system</keyword>
<dbReference type="AlphaFoldDB" id="A0A510HHL1"/>
<feature type="transmembrane region" description="Helical" evidence="12">
    <location>
        <begin position="12"/>
        <end position="39"/>
    </location>
</feature>
<dbReference type="InterPro" id="IPR050428">
    <property type="entry name" value="TCS_sensor_his_kinase"/>
</dbReference>
<dbReference type="CDD" id="cd06225">
    <property type="entry name" value="HAMP"/>
    <property type="match status" value="1"/>
</dbReference>
<evidence type="ECO:0000256" key="5">
    <source>
        <dbReference type="ARBA" id="ARBA00022679"/>
    </source>
</evidence>
<evidence type="ECO:0000256" key="7">
    <source>
        <dbReference type="ARBA" id="ARBA00022777"/>
    </source>
</evidence>
<dbReference type="InterPro" id="IPR036890">
    <property type="entry name" value="HATPase_C_sf"/>
</dbReference>
<protein>
    <recommendedName>
        <fullName evidence="3">histidine kinase</fullName>
        <ecNumber evidence="3">2.7.13.3</ecNumber>
    </recommendedName>
</protein>
<dbReference type="SUPFAM" id="SSF47384">
    <property type="entry name" value="Homodimeric domain of signal transducing histidine kinase"/>
    <property type="match status" value="1"/>
</dbReference>
<dbReference type="InterPro" id="IPR004358">
    <property type="entry name" value="Sig_transdc_His_kin-like_C"/>
</dbReference>
<dbReference type="PRINTS" id="PR00344">
    <property type="entry name" value="BCTRLSENSOR"/>
</dbReference>
<dbReference type="Pfam" id="PF00672">
    <property type="entry name" value="HAMP"/>
    <property type="match status" value="1"/>
</dbReference>
<dbReference type="Gene3D" id="6.10.340.10">
    <property type="match status" value="1"/>
</dbReference>
<dbReference type="SMART" id="SM00387">
    <property type="entry name" value="HATPase_c"/>
    <property type="match status" value="1"/>
</dbReference>
<dbReference type="GO" id="GO:0005886">
    <property type="term" value="C:plasma membrane"/>
    <property type="evidence" value="ECO:0007669"/>
    <property type="project" value="UniProtKB-SubCell"/>
</dbReference>
<dbReference type="InterPro" id="IPR003660">
    <property type="entry name" value="HAMP_dom"/>
</dbReference>
<evidence type="ECO:0000256" key="9">
    <source>
        <dbReference type="ARBA" id="ARBA00023012"/>
    </source>
</evidence>
<feature type="region of interest" description="Disordered" evidence="11">
    <location>
        <begin position="490"/>
        <end position="509"/>
    </location>
</feature>
<dbReference type="InterPro" id="IPR003594">
    <property type="entry name" value="HATPase_dom"/>
</dbReference>
<dbReference type="InterPro" id="IPR036097">
    <property type="entry name" value="HisK_dim/P_sf"/>
</dbReference>
<comment type="subcellular location">
    <subcellularLocation>
        <location evidence="2">Cell membrane</location>
    </subcellularLocation>
</comment>
<dbReference type="SUPFAM" id="SSF55874">
    <property type="entry name" value="ATPase domain of HSP90 chaperone/DNA topoisomerase II/histidine kinase"/>
    <property type="match status" value="1"/>
</dbReference>
<keyword evidence="4" id="KW-0597">Phosphoprotein</keyword>
<dbReference type="InterPro" id="IPR005467">
    <property type="entry name" value="His_kinase_dom"/>
</dbReference>
<comment type="catalytic activity">
    <reaction evidence="1">
        <text>ATP + protein L-histidine = ADP + protein N-phospho-L-histidine.</text>
        <dbReference type="EC" id="2.7.13.3"/>
    </reaction>
</comment>
<evidence type="ECO:0000256" key="10">
    <source>
        <dbReference type="ARBA" id="ARBA00023136"/>
    </source>
</evidence>
<sequence>MRAVRNQGFRRLFVLSFVGIIVVTGLASAIAVGVIFYSLRQQGESLPKVEQQVDDLQRYARSHSEPLLANDEAARSKWERRVDAADGVDYVVLDRRGDFVSGDAASFSLPLTARELAERVNEILVSDDYREETLALVDDGEVSGYLLLKYPLDNSALSTTQRVALISQVALAALLPVVFLILATLVFAWRLGRRINKPVGELRAAVEKIRNRDLDFSIGYDKPDELGELCRAFEDLRKELQESLTREWRQAEEVREMVAALSHDLRTPVTVIQGHVEGLMRAGEDKRAQRLERYLRVMEESSHRIMKLLDDIMLVVNLEQTNFSIQPQPTDLTREFARKGAAYGLRASEHGMRFELEPPSGNGERSGEVYIDPHRLEQMLDNLFENALRYTPTGGKVTVAYSWDAGSLCVAVRDTGPGVPEHEVPRIFDKAYRGTNNAADPNTKKTLGLGLYISKLLVETQDGEISARNLPEGGLEVTFRLPLRGSAPIRPPGSFASVAPEPGSRYQTD</sequence>
<dbReference type="OrthoDB" id="9786919at2"/>
<reference evidence="15" key="1">
    <citation type="journal article" date="2019" name="Microbiol. Resour. Announc.">
        <title>Complete Genome Sequence of Rubrobacter xylanophilus Strain AA3-22, Isolated from Arima Onsen in Japan.</title>
        <authorList>
            <person name="Tomariguchi N."/>
            <person name="Miyazaki K."/>
        </authorList>
    </citation>
    <scope>NUCLEOTIDE SEQUENCE [LARGE SCALE GENOMIC DNA]</scope>
    <source>
        <strain evidence="15">AA3-22</strain>
    </source>
</reference>
<evidence type="ECO:0000313" key="16">
    <source>
        <dbReference type="Proteomes" id="UP000318065"/>
    </source>
</evidence>
<dbReference type="Pfam" id="PF00512">
    <property type="entry name" value="HisKA"/>
    <property type="match status" value="1"/>
</dbReference>
<dbReference type="SUPFAM" id="SSF158472">
    <property type="entry name" value="HAMP domain-like"/>
    <property type="match status" value="1"/>
</dbReference>
<proteinExistence type="predicted"/>
<gene>
    <name evidence="15" type="ORF">RxyAA322_13050</name>
</gene>
<dbReference type="PROSITE" id="PS50885">
    <property type="entry name" value="HAMP"/>
    <property type="match status" value="1"/>
</dbReference>
<accession>A0A510HHL1</accession>
<dbReference type="CDD" id="cd00075">
    <property type="entry name" value="HATPase"/>
    <property type="match status" value="1"/>
</dbReference>
<dbReference type="EC" id="2.7.13.3" evidence="3"/>
<feature type="transmembrane region" description="Helical" evidence="12">
    <location>
        <begin position="165"/>
        <end position="189"/>
    </location>
</feature>
<evidence type="ECO:0000256" key="2">
    <source>
        <dbReference type="ARBA" id="ARBA00004236"/>
    </source>
</evidence>
<dbReference type="CDD" id="cd00082">
    <property type="entry name" value="HisKA"/>
    <property type="match status" value="1"/>
</dbReference>
<dbReference type="Gene3D" id="1.10.287.130">
    <property type="match status" value="1"/>
</dbReference>
<dbReference type="InterPro" id="IPR003661">
    <property type="entry name" value="HisK_dim/P_dom"/>
</dbReference>
<dbReference type="PANTHER" id="PTHR45436:SF5">
    <property type="entry name" value="SENSOR HISTIDINE KINASE TRCS"/>
    <property type="match status" value="1"/>
</dbReference>
<dbReference type="SMART" id="SM00388">
    <property type="entry name" value="HisKA"/>
    <property type="match status" value="1"/>
</dbReference>
<dbReference type="PROSITE" id="PS50109">
    <property type="entry name" value="HIS_KIN"/>
    <property type="match status" value="1"/>
</dbReference>
<dbReference type="Proteomes" id="UP000318065">
    <property type="component" value="Chromosome"/>
</dbReference>
<evidence type="ECO:0000259" key="14">
    <source>
        <dbReference type="PROSITE" id="PS50885"/>
    </source>
</evidence>
<feature type="domain" description="HAMP" evidence="14">
    <location>
        <begin position="193"/>
        <end position="245"/>
    </location>
</feature>
<dbReference type="SMART" id="SM00304">
    <property type="entry name" value="HAMP"/>
    <property type="match status" value="1"/>
</dbReference>
<evidence type="ECO:0000256" key="1">
    <source>
        <dbReference type="ARBA" id="ARBA00000085"/>
    </source>
</evidence>
<evidence type="ECO:0000256" key="11">
    <source>
        <dbReference type="SAM" id="MobiDB-lite"/>
    </source>
</evidence>
<evidence type="ECO:0000259" key="13">
    <source>
        <dbReference type="PROSITE" id="PS50109"/>
    </source>
</evidence>
<name>A0A510HHL1_9ACTN</name>
<evidence type="ECO:0000256" key="6">
    <source>
        <dbReference type="ARBA" id="ARBA00022692"/>
    </source>
</evidence>
<dbReference type="Pfam" id="PF02518">
    <property type="entry name" value="HATPase_c"/>
    <property type="match status" value="1"/>
</dbReference>
<keyword evidence="10 12" id="KW-0472">Membrane</keyword>
<evidence type="ECO:0000256" key="4">
    <source>
        <dbReference type="ARBA" id="ARBA00022553"/>
    </source>
</evidence>
<keyword evidence="8 12" id="KW-1133">Transmembrane helix</keyword>